<dbReference type="InterPro" id="IPR043128">
    <property type="entry name" value="Rev_trsase/Diguanyl_cyclase"/>
</dbReference>
<accession>A0A388KZE7</accession>
<dbReference type="CDD" id="cd01647">
    <property type="entry name" value="RT_LTR"/>
    <property type="match status" value="1"/>
</dbReference>
<feature type="compositionally biased region" description="Basic and acidic residues" evidence="1">
    <location>
        <begin position="839"/>
        <end position="884"/>
    </location>
</feature>
<comment type="caution">
    <text evidence="3">The sequence shown here is derived from an EMBL/GenBank/DDBJ whole genome shotgun (WGS) entry which is preliminary data.</text>
</comment>
<dbReference type="InterPro" id="IPR000477">
    <property type="entry name" value="RT_dom"/>
</dbReference>
<reference evidence="3 4" key="1">
    <citation type="journal article" date="2018" name="Cell">
        <title>The Chara Genome: Secondary Complexity and Implications for Plant Terrestrialization.</title>
        <authorList>
            <person name="Nishiyama T."/>
            <person name="Sakayama H."/>
            <person name="Vries J.D."/>
            <person name="Buschmann H."/>
            <person name="Saint-Marcoux D."/>
            <person name="Ullrich K.K."/>
            <person name="Haas F.B."/>
            <person name="Vanderstraeten L."/>
            <person name="Becker D."/>
            <person name="Lang D."/>
            <person name="Vosolsobe S."/>
            <person name="Rombauts S."/>
            <person name="Wilhelmsson P.K.I."/>
            <person name="Janitza P."/>
            <person name="Kern R."/>
            <person name="Heyl A."/>
            <person name="Rumpler F."/>
            <person name="Villalobos L.I.A.C."/>
            <person name="Clay J.M."/>
            <person name="Skokan R."/>
            <person name="Toyoda A."/>
            <person name="Suzuki Y."/>
            <person name="Kagoshima H."/>
            <person name="Schijlen E."/>
            <person name="Tajeshwar N."/>
            <person name="Catarino B."/>
            <person name="Hetherington A.J."/>
            <person name="Saltykova A."/>
            <person name="Bonnot C."/>
            <person name="Breuninger H."/>
            <person name="Symeonidi A."/>
            <person name="Radhakrishnan G.V."/>
            <person name="Van Nieuwerburgh F."/>
            <person name="Deforce D."/>
            <person name="Chang C."/>
            <person name="Karol K.G."/>
            <person name="Hedrich R."/>
            <person name="Ulvskov P."/>
            <person name="Glockner G."/>
            <person name="Delwiche C.F."/>
            <person name="Petrasek J."/>
            <person name="Van de Peer Y."/>
            <person name="Friml J."/>
            <person name="Beilby M."/>
            <person name="Dolan L."/>
            <person name="Kohara Y."/>
            <person name="Sugano S."/>
            <person name="Fujiyama A."/>
            <person name="Delaux P.-M."/>
            <person name="Quint M."/>
            <person name="TheiBen G."/>
            <person name="Hagemann M."/>
            <person name="Harholt J."/>
            <person name="Dunand C."/>
            <person name="Zachgo S."/>
            <person name="Langdale J."/>
            <person name="Maumus F."/>
            <person name="Straeten D.V.D."/>
            <person name="Gould S.B."/>
            <person name="Rensing S.A."/>
        </authorList>
    </citation>
    <scope>NUCLEOTIDE SEQUENCE [LARGE SCALE GENOMIC DNA]</scope>
    <source>
        <strain evidence="3 4">S276</strain>
    </source>
</reference>
<feature type="region of interest" description="Disordered" evidence="1">
    <location>
        <begin position="696"/>
        <end position="742"/>
    </location>
</feature>
<dbReference type="Gene3D" id="3.10.10.10">
    <property type="entry name" value="HIV Type 1 Reverse Transcriptase, subunit A, domain 1"/>
    <property type="match status" value="1"/>
</dbReference>
<dbReference type="PANTHER" id="PTHR33064">
    <property type="entry name" value="POL PROTEIN"/>
    <property type="match status" value="1"/>
</dbReference>
<evidence type="ECO:0000313" key="3">
    <source>
        <dbReference type="EMBL" id="GBG75426.1"/>
    </source>
</evidence>
<dbReference type="Proteomes" id="UP000265515">
    <property type="component" value="Unassembled WGS sequence"/>
</dbReference>
<feature type="region of interest" description="Disordered" evidence="1">
    <location>
        <begin position="754"/>
        <end position="808"/>
    </location>
</feature>
<dbReference type="Pfam" id="PF00078">
    <property type="entry name" value="RVT_1"/>
    <property type="match status" value="1"/>
</dbReference>
<proteinExistence type="predicted"/>
<feature type="domain" description="Reverse transcriptase" evidence="2">
    <location>
        <begin position="271"/>
        <end position="438"/>
    </location>
</feature>
<keyword evidence="4" id="KW-1185">Reference proteome</keyword>
<evidence type="ECO:0000313" key="4">
    <source>
        <dbReference type="Proteomes" id="UP000265515"/>
    </source>
</evidence>
<gene>
    <name evidence="3" type="ORF">CBR_g20056</name>
</gene>
<feature type="region of interest" description="Disordered" evidence="1">
    <location>
        <begin position="524"/>
        <end position="558"/>
    </location>
</feature>
<dbReference type="InterPro" id="IPR051320">
    <property type="entry name" value="Viral_Replic_Matur_Polypro"/>
</dbReference>
<feature type="region of interest" description="Disordered" evidence="1">
    <location>
        <begin position="828"/>
        <end position="884"/>
    </location>
</feature>
<dbReference type="AlphaFoldDB" id="A0A388KZE7"/>
<evidence type="ECO:0000256" key="1">
    <source>
        <dbReference type="SAM" id="MobiDB-lite"/>
    </source>
</evidence>
<evidence type="ECO:0000259" key="2">
    <source>
        <dbReference type="Pfam" id="PF00078"/>
    </source>
</evidence>
<name>A0A388KZE7_CHABU</name>
<feature type="compositionally biased region" description="Basic and acidic residues" evidence="1">
    <location>
        <begin position="776"/>
        <end position="785"/>
    </location>
</feature>
<feature type="compositionally biased region" description="Basic and acidic residues" evidence="1">
    <location>
        <begin position="702"/>
        <end position="729"/>
    </location>
</feature>
<dbReference type="Gramene" id="GBG75426">
    <property type="protein sequence ID" value="GBG75426"/>
    <property type="gene ID" value="CBR_g20056"/>
</dbReference>
<dbReference type="InterPro" id="IPR043502">
    <property type="entry name" value="DNA/RNA_pol_sf"/>
</dbReference>
<dbReference type="EMBL" id="BFEA01000224">
    <property type="protein sequence ID" value="GBG75426.1"/>
    <property type="molecule type" value="Genomic_DNA"/>
</dbReference>
<dbReference type="SUPFAM" id="SSF56672">
    <property type="entry name" value="DNA/RNA polymerases"/>
    <property type="match status" value="1"/>
</dbReference>
<sequence>MQRKYRLGDGLLTTTDLEAMNKEDFMTIGAFVQEFRKRARKVHGISEEAQCVIFLGLLIASEAVELTRHGGGSTKLTWATIDRGVEVGCLDQVEQRQVRLQRQKRKERDATASGTSGVTRIVTDVLAQLGYATKPVVQRRVVTVVKVKGKEPVIEEAGQEELWEEEEPVPQHLTKVQRKERTLMVELMKRKHRAYAFSDEERGRLDVDKIPMIRIHTVPHEPWNMRGARYPNPDEERKVVDYLDGKIRTHVADYSSEPYASPWFCFITPNGTLRWVQDLQRLNAVTVRDAGGLPNADALSKSCPGRPTILLIDLNSGYDQFPVYPSDRPVTAMHTPRGLVHMNVASQRWTNAVTMVQRAMIRAMQSVSPHITQPYIDNLAVKGPTMKESDKVSPGVRRFVWKHIQDLENVLILLEEHNLMASGAKSRHCMREATILGIVCNKKGRRPDVKKTDKITEWPVPFLLITDVRSFLGTCGFWRAFVKNFAAKTEHLRKLVRQDQEWVWGEEQEEVVTKMKEKFREGGSDFTKTAMPRGGRGTRLPRRPLGASGEYERHGPRHQECTPVYDDGDIELFLDSFWDHARRMGWTVAQAIEGVTGVGRFEEPARIRREATTRSEVEWRMQELRPSPVGPDGRPIRLEIENVADFIPAFEWFMQGQVEFHRFTEGGLRRSPAHTREEPPVSEGPLRELETHLDISQWKASPQDEKHEEQVEGVPREEVPQEEVPREEAQGTQQESRLGDMGRRAGKEVIEVGWDTPPQAPAMGLRLGDAPGSARQAEERLRREGAPLPSSERAPSPEGRAGRRRERAAVRREALTLIDRHLAAYALEHPDLEEPAPAEPRREPYQLEKGMEAEIPKRVDLRTRERAPAEETAEEKRARRTRRIDEIWQERQRLEAAGELPEQQQER</sequence>
<dbReference type="Gene3D" id="3.30.70.270">
    <property type="match status" value="2"/>
</dbReference>
<organism evidence="3 4">
    <name type="scientific">Chara braunii</name>
    <name type="common">Braun's stonewort</name>
    <dbReference type="NCBI Taxonomy" id="69332"/>
    <lineage>
        <taxon>Eukaryota</taxon>
        <taxon>Viridiplantae</taxon>
        <taxon>Streptophyta</taxon>
        <taxon>Charophyceae</taxon>
        <taxon>Charales</taxon>
        <taxon>Characeae</taxon>
        <taxon>Chara</taxon>
    </lineage>
</organism>
<protein>
    <recommendedName>
        <fullName evidence="2">Reverse transcriptase domain-containing protein</fullName>
    </recommendedName>
</protein>
<dbReference type="PANTHER" id="PTHR33064:SF37">
    <property type="entry name" value="RIBONUCLEASE H"/>
    <property type="match status" value="1"/>
</dbReference>